<evidence type="ECO:0000256" key="4">
    <source>
        <dbReference type="ARBA" id="ARBA00022491"/>
    </source>
</evidence>
<comment type="function">
    <text evidence="1">Represses transcription of the icaADBC operon necessary for biofilm production.</text>
</comment>
<evidence type="ECO:0000256" key="5">
    <source>
        <dbReference type="ARBA" id="ARBA00023015"/>
    </source>
</evidence>
<comment type="caution">
    <text evidence="11">The sequence shown here is derived from an EMBL/GenBank/DDBJ whole genome shotgun (WGS) entry which is preliminary data.</text>
</comment>
<evidence type="ECO:0000259" key="10">
    <source>
        <dbReference type="PROSITE" id="PS50977"/>
    </source>
</evidence>
<evidence type="ECO:0000256" key="3">
    <source>
        <dbReference type="ARBA" id="ARBA00014341"/>
    </source>
</evidence>
<dbReference type="Pfam" id="PF18665">
    <property type="entry name" value="TetR_C_37"/>
    <property type="match status" value="1"/>
</dbReference>
<dbReference type="Proteomes" id="UP000318833">
    <property type="component" value="Unassembled WGS sequence"/>
</dbReference>
<reference evidence="11 12" key="1">
    <citation type="submission" date="2019-07" db="EMBL/GenBank/DDBJ databases">
        <title>The draft genome sequence of Aquimarina algiphila M91.</title>
        <authorList>
            <person name="Meng X."/>
        </authorList>
    </citation>
    <scope>NUCLEOTIDE SEQUENCE [LARGE SCALE GENOMIC DNA]</scope>
    <source>
        <strain evidence="11 12">M91</strain>
    </source>
</reference>
<evidence type="ECO:0000256" key="2">
    <source>
        <dbReference type="ARBA" id="ARBA00011738"/>
    </source>
</evidence>
<keyword evidence="4" id="KW-0678">Repressor</keyword>
<dbReference type="GO" id="GO:0003677">
    <property type="term" value="F:DNA binding"/>
    <property type="evidence" value="ECO:0007669"/>
    <property type="project" value="UniProtKB-UniRule"/>
</dbReference>
<evidence type="ECO:0000256" key="1">
    <source>
        <dbReference type="ARBA" id="ARBA00002291"/>
    </source>
</evidence>
<dbReference type="PANTHER" id="PTHR43479:SF11">
    <property type="entry name" value="ACREF_ENVCD OPERON REPRESSOR-RELATED"/>
    <property type="match status" value="1"/>
</dbReference>
<dbReference type="InterPro" id="IPR001647">
    <property type="entry name" value="HTH_TetR"/>
</dbReference>
<keyword evidence="7" id="KW-0804">Transcription</keyword>
<dbReference type="RefSeq" id="WP_143915569.1">
    <property type="nucleotide sequence ID" value="NZ_CANMIK010000007.1"/>
</dbReference>
<dbReference type="SUPFAM" id="SSF48498">
    <property type="entry name" value="Tetracyclin repressor-like, C-terminal domain"/>
    <property type="match status" value="1"/>
</dbReference>
<proteinExistence type="predicted"/>
<accession>A0A554VPX4</accession>
<dbReference type="EMBL" id="VLNR01000006">
    <property type="protein sequence ID" value="TSE10516.1"/>
    <property type="molecule type" value="Genomic_DNA"/>
</dbReference>
<name>A0A554VPX4_9FLAO</name>
<comment type="subunit">
    <text evidence="2">Homodimer.</text>
</comment>
<dbReference type="Pfam" id="PF00440">
    <property type="entry name" value="TetR_N"/>
    <property type="match status" value="1"/>
</dbReference>
<feature type="domain" description="HTH tetR-type" evidence="10">
    <location>
        <begin position="8"/>
        <end position="68"/>
    </location>
</feature>
<dbReference type="AlphaFoldDB" id="A0A554VPX4"/>
<dbReference type="SUPFAM" id="SSF46689">
    <property type="entry name" value="Homeodomain-like"/>
    <property type="match status" value="1"/>
</dbReference>
<evidence type="ECO:0000256" key="7">
    <source>
        <dbReference type="ARBA" id="ARBA00023163"/>
    </source>
</evidence>
<dbReference type="PROSITE" id="PS50977">
    <property type="entry name" value="HTH_TETR_2"/>
    <property type="match status" value="1"/>
</dbReference>
<dbReference type="InterPro" id="IPR009057">
    <property type="entry name" value="Homeodomain-like_sf"/>
</dbReference>
<organism evidence="11 12">
    <name type="scientific">Aquimarina algiphila</name>
    <dbReference type="NCBI Taxonomy" id="2047982"/>
    <lineage>
        <taxon>Bacteria</taxon>
        <taxon>Pseudomonadati</taxon>
        <taxon>Bacteroidota</taxon>
        <taxon>Flavobacteriia</taxon>
        <taxon>Flavobacteriales</taxon>
        <taxon>Flavobacteriaceae</taxon>
        <taxon>Aquimarina</taxon>
    </lineage>
</organism>
<keyword evidence="5" id="KW-0805">Transcription regulation</keyword>
<protein>
    <recommendedName>
        <fullName evidence="3">Biofilm operon icaADBC HTH-type negative transcriptional regulator IcaR</fullName>
    </recommendedName>
    <alternativeName>
        <fullName evidence="8">Intercellular adhesion protein R</fullName>
    </alternativeName>
</protein>
<keyword evidence="6 9" id="KW-0238">DNA-binding</keyword>
<dbReference type="PANTHER" id="PTHR43479">
    <property type="entry name" value="ACREF/ENVCD OPERON REPRESSOR-RELATED"/>
    <property type="match status" value="1"/>
</dbReference>
<sequence>MGRKNLSEIRQKEIIIAFYTVAKKIGLENTSIAKVAEEMGISKGLVMHYFATKESLLVALKDYILEKYLSFIDSEKLKSIDSKEKLEEFIMLLFSRKWNDYVDDGLFYSFYAQVYRNKDFNKSFKSFLETLHNVLKNRLLDARNNGIIVNTNIDELTEIIFALIDGAYYYLGTFTDNRKEYEKQVTIYMNHVKQLIEYKTS</sequence>
<evidence type="ECO:0000256" key="8">
    <source>
        <dbReference type="ARBA" id="ARBA00030200"/>
    </source>
</evidence>
<dbReference type="InterPro" id="IPR036271">
    <property type="entry name" value="Tet_transcr_reg_TetR-rel_C_sf"/>
</dbReference>
<evidence type="ECO:0000313" key="11">
    <source>
        <dbReference type="EMBL" id="TSE10516.1"/>
    </source>
</evidence>
<evidence type="ECO:0000256" key="9">
    <source>
        <dbReference type="PROSITE-ProRule" id="PRU00335"/>
    </source>
</evidence>
<dbReference type="InterPro" id="IPR041646">
    <property type="entry name" value="IcaR_C"/>
</dbReference>
<dbReference type="Gene3D" id="1.10.357.10">
    <property type="entry name" value="Tetracycline Repressor, domain 2"/>
    <property type="match status" value="1"/>
</dbReference>
<feature type="DNA-binding region" description="H-T-H motif" evidence="9">
    <location>
        <begin position="31"/>
        <end position="50"/>
    </location>
</feature>
<keyword evidence="12" id="KW-1185">Reference proteome</keyword>
<dbReference type="OrthoDB" id="7618612at2"/>
<evidence type="ECO:0000256" key="6">
    <source>
        <dbReference type="ARBA" id="ARBA00023125"/>
    </source>
</evidence>
<evidence type="ECO:0000313" key="12">
    <source>
        <dbReference type="Proteomes" id="UP000318833"/>
    </source>
</evidence>
<gene>
    <name evidence="11" type="ORF">FOF46_04260</name>
</gene>
<dbReference type="InterPro" id="IPR050624">
    <property type="entry name" value="HTH-type_Tx_Regulator"/>
</dbReference>